<reference evidence="3" key="1">
    <citation type="journal article" date="2019" name="Int. J. Syst. Evol. Microbiol.">
        <title>The Global Catalogue of Microorganisms (GCM) 10K type strain sequencing project: providing services to taxonomists for standard genome sequencing and annotation.</title>
        <authorList>
            <consortium name="The Broad Institute Genomics Platform"/>
            <consortium name="The Broad Institute Genome Sequencing Center for Infectious Disease"/>
            <person name="Wu L."/>
            <person name="Ma J."/>
        </authorList>
    </citation>
    <scope>NUCLEOTIDE SEQUENCE [LARGE SCALE GENOMIC DNA]</scope>
    <source>
        <strain evidence="3">CGMCC 1.3240</strain>
    </source>
</reference>
<evidence type="ECO:0000313" key="3">
    <source>
        <dbReference type="Proteomes" id="UP001596047"/>
    </source>
</evidence>
<organism evidence="2 3">
    <name type="scientific">Paenibacillus solisilvae</name>
    <dbReference type="NCBI Taxonomy" id="2486751"/>
    <lineage>
        <taxon>Bacteria</taxon>
        <taxon>Bacillati</taxon>
        <taxon>Bacillota</taxon>
        <taxon>Bacilli</taxon>
        <taxon>Bacillales</taxon>
        <taxon>Paenibacillaceae</taxon>
        <taxon>Paenibacillus</taxon>
    </lineage>
</organism>
<accession>A0ABW0VQE5</accession>
<evidence type="ECO:0000259" key="1">
    <source>
        <dbReference type="Pfam" id="PF10388"/>
    </source>
</evidence>
<proteinExistence type="predicted"/>
<gene>
    <name evidence="2" type="ORF">ACFPYJ_02430</name>
</gene>
<dbReference type="Gene3D" id="3.30.450.20">
    <property type="entry name" value="PAS domain"/>
    <property type="match status" value="1"/>
</dbReference>
<feature type="domain" description="YkuI C-terminal" evidence="1">
    <location>
        <begin position="4"/>
        <end position="105"/>
    </location>
</feature>
<name>A0ABW0VQE5_9BACL</name>
<sequence length="111" mass="12796">MGDALIEQLLPALDPSCIKVYMCSEDGIQQSANYRRGEGAVWTRDNSFRGLNWSWRPYFIPISVEIERKQRAMVSRTYTELDCFDRIRTISVPVGKSGILFLDMTDPESER</sequence>
<dbReference type="InterPro" id="IPR018842">
    <property type="entry name" value="YkuI_C"/>
</dbReference>
<evidence type="ECO:0000313" key="2">
    <source>
        <dbReference type="EMBL" id="MFC5647991.1"/>
    </source>
</evidence>
<dbReference type="EMBL" id="JBHSOW010000012">
    <property type="protein sequence ID" value="MFC5647991.1"/>
    <property type="molecule type" value="Genomic_DNA"/>
</dbReference>
<dbReference type="Proteomes" id="UP001596047">
    <property type="component" value="Unassembled WGS sequence"/>
</dbReference>
<comment type="caution">
    <text evidence="2">The sequence shown here is derived from an EMBL/GenBank/DDBJ whole genome shotgun (WGS) entry which is preliminary data.</text>
</comment>
<dbReference type="Pfam" id="PF10388">
    <property type="entry name" value="YkuI_C"/>
    <property type="match status" value="1"/>
</dbReference>
<dbReference type="InterPro" id="IPR029151">
    <property type="entry name" value="Sensor-like_sf"/>
</dbReference>
<protein>
    <submittedName>
        <fullName evidence="2">EAL-associated domain-containing protein</fullName>
    </submittedName>
</protein>
<dbReference type="RefSeq" id="WP_379186457.1">
    <property type="nucleotide sequence ID" value="NZ_JBHSOW010000012.1"/>
</dbReference>
<keyword evidence="3" id="KW-1185">Reference proteome</keyword>
<dbReference type="SUPFAM" id="SSF103190">
    <property type="entry name" value="Sensory domain-like"/>
    <property type="match status" value="1"/>
</dbReference>